<dbReference type="EMBL" id="SNZF01000029">
    <property type="protein sequence ID" value="TDR32110.1"/>
    <property type="molecule type" value="Genomic_DNA"/>
</dbReference>
<feature type="domain" description="Acyl-CoA dehydrogenase/oxidase C-terminal" evidence="6">
    <location>
        <begin position="288"/>
        <end position="455"/>
    </location>
</feature>
<dbReference type="InterPro" id="IPR013786">
    <property type="entry name" value="AcylCoA_DH/ox_N"/>
</dbReference>
<proteinExistence type="inferred from homology"/>
<dbReference type="AlphaFoldDB" id="A0A011THZ8"/>
<dbReference type="InterPro" id="IPR037069">
    <property type="entry name" value="AcylCoA_DH/ox_N_sf"/>
</dbReference>
<sequence>MFAESNVAPLSREDVEFNLFQVLKSEHLLQRPEFAHHDQATFNAVLEAAEGLSIEKFQNHYRKSDTFEPTFDGERVTTLAETREAIMSFVEAGFLTAGLDEESGGIRLPFSILQACYAFFQAGNISTTAYLFLTASGSNVIGRFGTRWQKETFMKPMLEGRFLGTMCLSEPQAGSGLADIRTRAVREPDGSYLIRGTKMWISAGEHEMSENIVHLVLARVEGAPKGTRGISLFIVPKYRVNDDGSLGARNDVLLAGLNHKMGWRGITNTVLNFGDNGECQGFLVGEENRGLEYMFVMMNEARISVGTGATVLGVAGYRYSSAYSKTRLQGRLAGQKDPGLPQVPIHLHADVRRMLLTQKAYAEGALALCLYTARLVDDVATDPDPEARERAHLMLELLTPVVKAWPSQFCLEANNLAIQVLGGYGYTRDYPVEQYYRDNRLNPIHEGTNGIMALDLLGRKVGMKAGAAIDDFGERVRADIGVAPQSIQAYANKLGVKLDRLIDMTRSLISDGRSAEYLANASYYANAFGHLTIGWMWLRQASAAENLLIRGEGEGAFLRSKVTAMKFFFDTELDLVENWLSIVPRVQEALLSDVDIV</sequence>
<dbReference type="Pfam" id="PF00441">
    <property type="entry name" value="Acyl-CoA_dh_1"/>
    <property type="match status" value="1"/>
</dbReference>
<dbReference type="Proteomes" id="UP000294958">
    <property type="component" value="Unassembled WGS sequence"/>
</dbReference>
<dbReference type="SUPFAM" id="SSF47203">
    <property type="entry name" value="Acyl-CoA dehydrogenase C-terminal domain-like"/>
    <property type="match status" value="1"/>
</dbReference>
<keyword evidence="4 5" id="KW-0274">FAD</keyword>
<dbReference type="InterPro" id="IPR052166">
    <property type="entry name" value="Diverse_Acyl-CoA_DH"/>
</dbReference>
<feature type="domain" description="Acetyl-CoA dehydrogenase-like C-terminal" evidence="9">
    <location>
        <begin position="475"/>
        <end position="590"/>
    </location>
</feature>
<dbReference type="PATRIC" id="fig|69279.3.peg.3366"/>
<dbReference type="InterPro" id="IPR025878">
    <property type="entry name" value="Acyl-CoA_dh-like_C_dom"/>
</dbReference>
<dbReference type="Gene3D" id="1.10.540.10">
    <property type="entry name" value="Acyl-CoA dehydrogenase/oxidase, N-terminal domain"/>
    <property type="match status" value="1"/>
</dbReference>
<evidence type="ECO:0000313" key="10">
    <source>
        <dbReference type="EMBL" id="EXL03607.1"/>
    </source>
</evidence>
<evidence type="ECO:0000259" key="9">
    <source>
        <dbReference type="Pfam" id="PF12806"/>
    </source>
</evidence>
<evidence type="ECO:0000313" key="12">
    <source>
        <dbReference type="Proteomes" id="UP000019849"/>
    </source>
</evidence>
<dbReference type="Proteomes" id="UP000019849">
    <property type="component" value="Unassembled WGS sequence"/>
</dbReference>
<dbReference type="RefSeq" id="WP_035029265.1">
    <property type="nucleotide sequence ID" value="NZ_KK073896.1"/>
</dbReference>
<dbReference type="Gene3D" id="1.20.140.10">
    <property type="entry name" value="Butyryl-CoA Dehydrogenase, subunit A, domain 3"/>
    <property type="match status" value="1"/>
</dbReference>
<name>A0A011THZ8_9HYPH</name>
<dbReference type="PANTHER" id="PTHR42803">
    <property type="entry name" value="ACYL-COA DEHYDROGENASE"/>
    <property type="match status" value="1"/>
</dbReference>
<dbReference type="eggNOG" id="COG1960">
    <property type="taxonomic scope" value="Bacteria"/>
</dbReference>
<dbReference type="OrthoDB" id="9807883at2"/>
<reference evidence="10 12" key="1">
    <citation type="submission" date="2014-02" db="EMBL/GenBank/DDBJ databases">
        <title>Aquamicrobium defluvii Genome sequencing.</title>
        <authorList>
            <person name="Wang X."/>
        </authorList>
    </citation>
    <scope>NUCLEOTIDE SEQUENCE [LARGE SCALE GENOMIC DNA]</scope>
    <source>
        <strain evidence="10 12">W13Z1</strain>
    </source>
</reference>
<evidence type="ECO:0000259" key="6">
    <source>
        <dbReference type="Pfam" id="PF00441"/>
    </source>
</evidence>
<feature type="domain" description="Acyl-CoA dehydrogenase/oxidase N-terminal" evidence="8">
    <location>
        <begin position="83"/>
        <end position="160"/>
    </location>
</feature>
<keyword evidence="5" id="KW-0560">Oxidoreductase</keyword>
<dbReference type="Pfam" id="PF12806">
    <property type="entry name" value="Acyl-CoA_dh_C"/>
    <property type="match status" value="1"/>
</dbReference>
<keyword evidence="13" id="KW-1185">Reference proteome</keyword>
<comment type="cofactor">
    <cofactor evidence="1 5">
        <name>FAD</name>
        <dbReference type="ChEBI" id="CHEBI:57692"/>
    </cofactor>
</comment>
<evidence type="ECO:0000256" key="2">
    <source>
        <dbReference type="ARBA" id="ARBA00009347"/>
    </source>
</evidence>
<evidence type="ECO:0000313" key="11">
    <source>
        <dbReference type="EMBL" id="TDR32110.1"/>
    </source>
</evidence>
<dbReference type="InterPro" id="IPR036250">
    <property type="entry name" value="AcylCo_DH-like_C"/>
</dbReference>
<dbReference type="Gene3D" id="2.40.110.10">
    <property type="entry name" value="Butyryl-CoA Dehydrogenase, subunit A, domain 2"/>
    <property type="match status" value="1"/>
</dbReference>
<evidence type="ECO:0000256" key="1">
    <source>
        <dbReference type="ARBA" id="ARBA00001974"/>
    </source>
</evidence>
<dbReference type="Pfam" id="PF02770">
    <property type="entry name" value="Acyl-CoA_dh_M"/>
    <property type="match status" value="1"/>
</dbReference>
<evidence type="ECO:0000313" key="13">
    <source>
        <dbReference type="Proteomes" id="UP000294958"/>
    </source>
</evidence>
<comment type="caution">
    <text evidence="10">The sequence shown here is derived from an EMBL/GenBank/DDBJ whole genome shotgun (WGS) entry which is preliminary data.</text>
</comment>
<comment type="similarity">
    <text evidence="2 5">Belongs to the acyl-CoA dehydrogenase family.</text>
</comment>
<dbReference type="InterPro" id="IPR009100">
    <property type="entry name" value="AcylCoA_DH/oxidase_NM_dom_sf"/>
</dbReference>
<evidence type="ECO:0000256" key="3">
    <source>
        <dbReference type="ARBA" id="ARBA00022630"/>
    </source>
</evidence>
<dbReference type="GO" id="GO:0016627">
    <property type="term" value="F:oxidoreductase activity, acting on the CH-CH group of donors"/>
    <property type="evidence" value="ECO:0007669"/>
    <property type="project" value="InterPro"/>
</dbReference>
<evidence type="ECO:0000256" key="5">
    <source>
        <dbReference type="RuleBase" id="RU362125"/>
    </source>
</evidence>
<protein>
    <submittedName>
        <fullName evidence="10">Acyl-CoA dehydrogenase</fullName>
    </submittedName>
    <submittedName>
        <fullName evidence="11">Butyryl-CoA dehydrogenase</fullName>
    </submittedName>
</protein>
<dbReference type="EMBL" id="JENY01000024">
    <property type="protein sequence ID" value="EXL03607.1"/>
    <property type="molecule type" value="Genomic_DNA"/>
</dbReference>
<dbReference type="STRING" id="69279.BG36_11380"/>
<reference evidence="11 13" key="2">
    <citation type="submission" date="2019-03" db="EMBL/GenBank/DDBJ databases">
        <title>Genomic Encyclopedia of Type Strains, Phase IV (KMG-IV): sequencing the most valuable type-strain genomes for metagenomic binning, comparative biology and taxonomic classification.</title>
        <authorList>
            <person name="Goeker M."/>
        </authorList>
    </citation>
    <scope>NUCLEOTIDE SEQUENCE [LARGE SCALE GENOMIC DNA]</scope>
    <source>
        <strain evidence="11 13">DSM 11603</strain>
    </source>
</reference>
<evidence type="ECO:0000259" key="7">
    <source>
        <dbReference type="Pfam" id="PF02770"/>
    </source>
</evidence>
<dbReference type="GO" id="GO:0050660">
    <property type="term" value="F:flavin adenine dinucleotide binding"/>
    <property type="evidence" value="ECO:0007669"/>
    <property type="project" value="InterPro"/>
</dbReference>
<accession>A0A011THZ8</accession>
<dbReference type="InterPro" id="IPR046373">
    <property type="entry name" value="Acyl-CoA_Oxase/DH_mid-dom_sf"/>
</dbReference>
<dbReference type="Pfam" id="PF02771">
    <property type="entry name" value="Acyl-CoA_dh_N"/>
    <property type="match status" value="1"/>
</dbReference>
<evidence type="ECO:0000256" key="4">
    <source>
        <dbReference type="ARBA" id="ARBA00022827"/>
    </source>
</evidence>
<keyword evidence="3 5" id="KW-0285">Flavoprotein</keyword>
<dbReference type="InterPro" id="IPR006091">
    <property type="entry name" value="Acyl-CoA_Oxase/DH_mid-dom"/>
</dbReference>
<feature type="domain" description="Acyl-CoA oxidase/dehydrogenase middle" evidence="7">
    <location>
        <begin position="166"/>
        <end position="239"/>
    </location>
</feature>
<dbReference type="SUPFAM" id="SSF56645">
    <property type="entry name" value="Acyl-CoA dehydrogenase NM domain-like"/>
    <property type="match status" value="1"/>
</dbReference>
<organism evidence="10 12">
    <name type="scientific">Aquamicrobium defluvii</name>
    <dbReference type="NCBI Taxonomy" id="69279"/>
    <lineage>
        <taxon>Bacteria</taxon>
        <taxon>Pseudomonadati</taxon>
        <taxon>Pseudomonadota</taxon>
        <taxon>Alphaproteobacteria</taxon>
        <taxon>Hyphomicrobiales</taxon>
        <taxon>Phyllobacteriaceae</taxon>
        <taxon>Aquamicrobium</taxon>
    </lineage>
</organism>
<dbReference type="PANTHER" id="PTHR42803:SF3">
    <property type="entry name" value="ACYL-COA DEHYDROGENASE-RELATED"/>
    <property type="match status" value="1"/>
</dbReference>
<gene>
    <name evidence="10" type="ORF">BG36_11380</name>
    <name evidence="11" type="ORF">DES43_12951</name>
</gene>
<evidence type="ECO:0000259" key="8">
    <source>
        <dbReference type="Pfam" id="PF02771"/>
    </source>
</evidence>
<dbReference type="InterPro" id="IPR009075">
    <property type="entry name" value="AcylCo_DH/oxidase_C"/>
</dbReference>
<dbReference type="HOGENOM" id="CLU_018204_12_2_5"/>